<organism evidence="2 3">
    <name type="scientific">Fulvivirga marina</name>
    <dbReference type="NCBI Taxonomy" id="2494733"/>
    <lineage>
        <taxon>Bacteria</taxon>
        <taxon>Pseudomonadati</taxon>
        <taxon>Bacteroidota</taxon>
        <taxon>Cytophagia</taxon>
        <taxon>Cytophagales</taxon>
        <taxon>Fulvivirgaceae</taxon>
        <taxon>Fulvivirga</taxon>
    </lineage>
</organism>
<dbReference type="InterPro" id="IPR001173">
    <property type="entry name" value="Glyco_trans_2-like"/>
</dbReference>
<feature type="domain" description="Glycosyltransferase 2-like" evidence="1">
    <location>
        <begin position="154"/>
        <end position="293"/>
    </location>
</feature>
<dbReference type="CDD" id="cd00761">
    <property type="entry name" value="Glyco_tranf_GTA_type"/>
    <property type="match status" value="1"/>
</dbReference>
<dbReference type="Gene3D" id="3.90.550.10">
    <property type="entry name" value="Spore Coat Polysaccharide Biosynthesis Protein SpsA, Chain A"/>
    <property type="match status" value="1"/>
</dbReference>
<dbReference type="AlphaFoldDB" id="A0A937FWW7"/>
<gene>
    <name evidence="2" type="ORF">JMN32_14695</name>
</gene>
<keyword evidence="3" id="KW-1185">Reference proteome</keyword>
<evidence type="ECO:0000313" key="2">
    <source>
        <dbReference type="EMBL" id="MBL6447564.1"/>
    </source>
</evidence>
<name>A0A937FWW7_9BACT</name>
<dbReference type="Pfam" id="PF00535">
    <property type="entry name" value="Glycos_transf_2"/>
    <property type="match status" value="1"/>
</dbReference>
<sequence>MLINFPVSNNFSIFITTDRLDEFEISSLQDIPKLKEFPYSFVGLIQKDLEEEIGTFFSSGFCESSDNCIFLLTKRLDLPKFSGLEQGELMSFVCSGNILSGRFNELFHLPFEKWAYHIVSWIYDLTIKPFRLEVVQLPYRDNPISIENGERVNIILPHKGSARDLEACLNLLTTFPQQNYNVMIGFDDYEDSKTLYQELIESYNQWEFYKSEPSHKGPFVIREHLINQLSDGFILYQDSDDLSTTDRLTKLTQRMLDENHMIGSHEVIYDEITETLRVKRFPLDVNLALITKPAFPLLHSTAITSVSGFKKVGGYSTDRKFANDTQFLYRCHFVLRVQNIDEFLYIRKIHKDSLTNLGEHPLDGPVRRNLGETWRNDFIDVLNKKKELEETSLRTKKNGSSRLVELIIDNKKT</sequence>
<dbReference type="SUPFAM" id="SSF53448">
    <property type="entry name" value="Nucleotide-diphospho-sugar transferases"/>
    <property type="match status" value="1"/>
</dbReference>
<accession>A0A937FWW7</accession>
<proteinExistence type="predicted"/>
<evidence type="ECO:0000259" key="1">
    <source>
        <dbReference type="Pfam" id="PF00535"/>
    </source>
</evidence>
<dbReference type="EMBL" id="JAEUGD010000044">
    <property type="protein sequence ID" value="MBL6447564.1"/>
    <property type="molecule type" value="Genomic_DNA"/>
</dbReference>
<evidence type="ECO:0000313" key="3">
    <source>
        <dbReference type="Proteomes" id="UP000614216"/>
    </source>
</evidence>
<comment type="caution">
    <text evidence="2">The sequence shown here is derived from an EMBL/GenBank/DDBJ whole genome shotgun (WGS) entry which is preliminary data.</text>
</comment>
<dbReference type="InterPro" id="IPR029044">
    <property type="entry name" value="Nucleotide-diphossugar_trans"/>
</dbReference>
<dbReference type="RefSeq" id="WP_202857104.1">
    <property type="nucleotide sequence ID" value="NZ_JAEUGD010000044.1"/>
</dbReference>
<dbReference type="Proteomes" id="UP000614216">
    <property type="component" value="Unassembled WGS sequence"/>
</dbReference>
<reference evidence="2" key="1">
    <citation type="submission" date="2021-01" db="EMBL/GenBank/DDBJ databases">
        <title>Fulvivirga kasyanovii gen. nov., sp nov., a novel member of the phylum Bacteroidetes isolated from seawater in a mussel farm.</title>
        <authorList>
            <person name="Zhao L.-H."/>
            <person name="Wang Z.-J."/>
        </authorList>
    </citation>
    <scope>NUCLEOTIDE SEQUENCE</scope>
    <source>
        <strain evidence="2">29W222</strain>
    </source>
</reference>
<protein>
    <submittedName>
        <fullName evidence="2">Glycosyltransferase family 2 protein</fullName>
    </submittedName>
</protein>